<proteinExistence type="predicted"/>
<feature type="transmembrane region" description="Helical" evidence="1">
    <location>
        <begin position="173"/>
        <end position="193"/>
    </location>
</feature>
<gene>
    <name evidence="2" type="ORF">H8R91_04935</name>
</gene>
<comment type="caution">
    <text evidence="2">The sequence shown here is derived from an EMBL/GenBank/DDBJ whole genome shotgun (WGS) entry which is preliminary data.</text>
</comment>
<feature type="transmembrane region" description="Helical" evidence="1">
    <location>
        <begin position="60"/>
        <end position="80"/>
    </location>
</feature>
<dbReference type="PANTHER" id="PTHR37314">
    <property type="entry name" value="SLR0142 PROTEIN"/>
    <property type="match status" value="1"/>
</dbReference>
<dbReference type="PANTHER" id="PTHR37314:SF4">
    <property type="entry name" value="UPF0700 TRANSMEMBRANE PROTEIN YOAK"/>
    <property type="match status" value="1"/>
</dbReference>
<accession>A0ABR7HKA1</accession>
<dbReference type="InterPro" id="IPR010699">
    <property type="entry name" value="DUF1275"/>
</dbReference>
<dbReference type="Proteomes" id="UP000636755">
    <property type="component" value="Unassembled WGS sequence"/>
</dbReference>
<keyword evidence="1" id="KW-0812">Transmembrane</keyword>
<keyword evidence="1" id="KW-1133">Transmembrane helix</keyword>
<evidence type="ECO:0000313" key="3">
    <source>
        <dbReference type="Proteomes" id="UP000636755"/>
    </source>
</evidence>
<keyword evidence="3" id="KW-1185">Reference proteome</keyword>
<sequence>MKKLRGQISESRRLAILLAVSGGFMDAYTYTFRGEVFANAQTGNIILLAINLSEGNFEKMLQYLFPVIAFAFGIILAEVVHRFCTIDNILHWRQYTVLLECIILFSVGFISQEYNMIANSLVSFACGIQVESFRKVKGNASATTMCIGNLRSGTQNLFNFIFNKDKECLRKSLIYYGVIFFFAFGAVIENVIIGFCKQYTIWCSCILLFAGFLLMFLQAEEEDKQTCKLK</sequence>
<feature type="transmembrane region" description="Helical" evidence="1">
    <location>
        <begin position="199"/>
        <end position="217"/>
    </location>
</feature>
<dbReference type="EMBL" id="JACOPS010000002">
    <property type="protein sequence ID" value="MBC5727871.1"/>
    <property type="molecule type" value="Genomic_DNA"/>
</dbReference>
<organism evidence="2 3">
    <name type="scientific">Ruminococcus intestinalis</name>
    <dbReference type="NCBI Taxonomy" id="2763066"/>
    <lineage>
        <taxon>Bacteria</taxon>
        <taxon>Bacillati</taxon>
        <taxon>Bacillota</taxon>
        <taxon>Clostridia</taxon>
        <taxon>Eubacteriales</taxon>
        <taxon>Oscillospiraceae</taxon>
        <taxon>Ruminococcus</taxon>
    </lineage>
</organism>
<feature type="transmembrane region" description="Helical" evidence="1">
    <location>
        <begin position="12"/>
        <end position="30"/>
    </location>
</feature>
<dbReference type="RefSeq" id="WP_186935122.1">
    <property type="nucleotide sequence ID" value="NZ_JACOPS010000002.1"/>
</dbReference>
<protein>
    <submittedName>
        <fullName evidence="2">DUF1275 domain-containing protein</fullName>
    </submittedName>
</protein>
<dbReference type="Pfam" id="PF06912">
    <property type="entry name" value="DUF1275"/>
    <property type="match status" value="1"/>
</dbReference>
<keyword evidence="1" id="KW-0472">Membrane</keyword>
<name>A0ABR7HKA1_9FIRM</name>
<reference evidence="2 3" key="1">
    <citation type="submission" date="2020-08" db="EMBL/GenBank/DDBJ databases">
        <title>Genome public.</title>
        <authorList>
            <person name="Liu C."/>
            <person name="Sun Q."/>
        </authorList>
    </citation>
    <scope>NUCLEOTIDE SEQUENCE [LARGE SCALE GENOMIC DNA]</scope>
    <source>
        <strain evidence="2 3">NSJ-71</strain>
    </source>
</reference>
<evidence type="ECO:0000313" key="2">
    <source>
        <dbReference type="EMBL" id="MBC5727871.1"/>
    </source>
</evidence>
<evidence type="ECO:0000256" key="1">
    <source>
        <dbReference type="SAM" id="Phobius"/>
    </source>
</evidence>